<evidence type="ECO:0000259" key="1">
    <source>
        <dbReference type="Pfam" id="PF13860"/>
    </source>
</evidence>
<sequence length="651" mass="73882">MAWDTVLNRVHFIYVKLDDGWSHVAYKRNEPNNPWITLAPPPDRRKDYLSGNDMVWARYNDTSYLFVPRKPNSEIFYRYNVTNNTWTVQANLPRLFKRGSAVCWDGGAYIYALAGQGYGQYPLVWSGREFYRYSIPGNCWTRLADVNIGNKAVNCGSLAYRKRAGGDEIYAFTKKDENWFRRYNVNTNSWDSKANTPNDIENGSALIYMPNEKIYAFRGGNNNTFWRYNPDAEDGGDGGKDLVATFDESESNIEDVQDPGWSNDGQWVVYSKLDTITGTYQIFKRRPDGSEETQITSDESNYTAPKWAPDSNLIACIIDDKLGLIKADGSGKQILDNEPLCFQPSWSYDGKWITYIKWTFDDQYHKLYKIRRDASQKVCLSDASTNFYPQFSSDNSFIVYQKDVGFWSQIFSVPASGGPELRLTTEEVDYAQPQWSPSADTIVFVKLDTTGFYQIYKMTASGGEEIPLTDDSFDHLQPRFSPSGENIVYVKSHPDSAGSQICRKLVSGGEELVLTDYSTLKEDPEWSPAGDLIVFVEYSTGSEKGGKRISVIPAFPTATKEYTDFCHIGNLTCSPNLFNTKTVIRFANPQKRTVTLNIYNSCGTRVKTFTTKAEQVIWDGKDNVGKRLSDGIYFLRLEGGRATIEKLILAH</sequence>
<evidence type="ECO:0000313" key="2">
    <source>
        <dbReference type="EMBL" id="HHS52242.1"/>
    </source>
</evidence>
<dbReference type="InterPro" id="IPR011042">
    <property type="entry name" value="6-blade_b-propeller_TolB-like"/>
</dbReference>
<dbReference type="Gene3D" id="2.130.10.10">
    <property type="entry name" value="YVTN repeat-like/Quinoprotein amine dehydrogenase"/>
    <property type="match status" value="1"/>
</dbReference>
<dbReference type="Gene3D" id="2.120.10.80">
    <property type="entry name" value="Kelch-type beta propeller"/>
    <property type="match status" value="1"/>
</dbReference>
<dbReference type="PANTHER" id="PTHR36842">
    <property type="entry name" value="PROTEIN TOLB HOMOLOG"/>
    <property type="match status" value="1"/>
</dbReference>
<dbReference type="InterPro" id="IPR015943">
    <property type="entry name" value="WD40/YVTN_repeat-like_dom_sf"/>
</dbReference>
<dbReference type="Pfam" id="PF13860">
    <property type="entry name" value="FlgD_ig"/>
    <property type="match status" value="1"/>
</dbReference>
<accession>A0A7C6EDP6</accession>
<dbReference type="InterPro" id="IPR015915">
    <property type="entry name" value="Kelch-typ_b-propeller"/>
</dbReference>
<dbReference type="EMBL" id="DTLI01000135">
    <property type="protein sequence ID" value="HHS52242.1"/>
    <property type="molecule type" value="Genomic_DNA"/>
</dbReference>
<dbReference type="SUPFAM" id="SSF82171">
    <property type="entry name" value="DPP6 N-terminal domain-like"/>
    <property type="match status" value="1"/>
</dbReference>
<proteinExistence type="predicted"/>
<reference evidence="2" key="1">
    <citation type="journal article" date="2020" name="mSystems">
        <title>Genome- and Community-Level Interaction Insights into Carbon Utilization and Element Cycling Functions of Hydrothermarchaeota in Hydrothermal Sediment.</title>
        <authorList>
            <person name="Zhou Z."/>
            <person name="Liu Y."/>
            <person name="Xu W."/>
            <person name="Pan J."/>
            <person name="Luo Z.H."/>
            <person name="Li M."/>
        </authorList>
    </citation>
    <scope>NUCLEOTIDE SEQUENCE [LARGE SCALE GENOMIC DNA]</scope>
    <source>
        <strain evidence="2">SpSt-876</strain>
    </source>
</reference>
<dbReference type="Gene3D" id="2.60.40.4070">
    <property type="match status" value="1"/>
</dbReference>
<protein>
    <submittedName>
        <fullName evidence="2">DUF5050 domain-containing protein</fullName>
    </submittedName>
</protein>
<dbReference type="PANTHER" id="PTHR36842:SF1">
    <property type="entry name" value="PROTEIN TOLB"/>
    <property type="match status" value="1"/>
</dbReference>
<dbReference type="AlphaFoldDB" id="A0A7C6EDP6"/>
<name>A0A7C6EDP6_UNCW3</name>
<gene>
    <name evidence="2" type="ORF">ENW73_05185</name>
</gene>
<dbReference type="Gene3D" id="2.120.10.30">
    <property type="entry name" value="TolB, C-terminal domain"/>
    <property type="match status" value="1"/>
</dbReference>
<comment type="caution">
    <text evidence="2">The sequence shown here is derived from an EMBL/GenBank/DDBJ whole genome shotgun (WGS) entry which is preliminary data.</text>
</comment>
<dbReference type="SUPFAM" id="SSF117281">
    <property type="entry name" value="Kelch motif"/>
    <property type="match status" value="1"/>
</dbReference>
<dbReference type="InterPro" id="IPR025965">
    <property type="entry name" value="FlgD/Vpr_Ig-like"/>
</dbReference>
<organism evidence="2">
    <name type="scientific">candidate division WOR-3 bacterium</name>
    <dbReference type="NCBI Taxonomy" id="2052148"/>
    <lineage>
        <taxon>Bacteria</taxon>
        <taxon>Bacteria division WOR-3</taxon>
    </lineage>
</organism>
<feature type="domain" description="FlgD/Vpr Ig-like" evidence="1">
    <location>
        <begin position="592"/>
        <end position="638"/>
    </location>
</feature>